<evidence type="ECO:0000313" key="2">
    <source>
        <dbReference type="EMBL" id="MBI2875812.1"/>
    </source>
</evidence>
<accession>A0A932CNB4</accession>
<dbReference type="AlphaFoldDB" id="A0A932CNB4"/>
<sequence length="119" mass="13703">MAKEYHLIKGKGWGEMEQDPPEGEPVELQVRDADTFEEKRIRAILSRNAEQLPGGDLLWLYGRAGHKPEERPDNPWRIQVLGEILPDEEIVVEIKPAPKESLGRRGDLIRSLIRERQQS</sequence>
<name>A0A932CNB4_UNCTE</name>
<gene>
    <name evidence="2" type="ORF">HYY20_02900</name>
</gene>
<evidence type="ECO:0000256" key="1">
    <source>
        <dbReference type="SAM" id="MobiDB-lite"/>
    </source>
</evidence>
<protein>
    <submittedName>
        <fullName evidence="2">Uncharacterized protein</fullName>
    </submittedName>
</protein>
<reference evidence="2" key="1">
    <citation type="submission" date="2020-07" db="EMBL/GenBank/DDBJ databases">
        <title>Huge and variable diversity of episymbiotic CPR bacteria and DPANN archaea in groundwater ecosystems.</title>
        <authorList>
            <person name="He C.Y."/>
            <person name="Keren R."/>
            <person name="Whittaker M."/>
            <person name="Farag I.F."/>
            <person name="Doudna J."/>
            <person name="Cate J.H.D."/>
            <person name="Banfield J.F."/>
        </authorList>
    </citation>
    <scope>NUCLEOTIDE SEQUENCE</scope>
    <source>
        <strain evidence="2">NC_groundwater_672_Ag_B-0.1um_62_36</strain>
    </source>
</reference>
<comment type="caution">
    <text evidence="2">The sequence shown here is derived from an EMBL/GenBank/DDBJ whole genome shotgun (WGS) entry which is preliminary data.</text>
</comment>
<evidence type="ECO:0000313" key="3">
    <source>
        <dbReference type="Proteomes" id="UP000769766"/>
    </source>
</evidence>
<dbReference type="EMBL" id="JACPRF010000088">
    <property type="protein sequence ID" value="MBI2875812.1"/>
    <property type="molecule type" value="Genomic_DNA"/>
</dbReference>
<proteinExistence type="predicted"/>
<dbReference type="Proteomes" id="UP000769766">
    <property type="component" value="Unassembled WGS sequence"/>
</dbReference>
<organism evidence="2 3">
    <name type="scientific">Tectimicrobiota bacterium</name>
    <dbReference type="NCBI Taxonomy" id="2528274"/>
    <lineage>
        <taxon>Bacteria</taxon>
        <taxon>Pseudomonadati</taxon>
        <taxon>Nitrospinota/Tectimicrobiota group</taxon>
        <taxon>Candidatus Tectimicrobiota</taxon>
    </lineage>
</organism>
<feature type="region of interest" description="Disordered" evidence="1">
    <location>
        <begin position="1"/>
        <end position="24"/>
    </location>
</feature>